<keyword evidence="10" id="KW-0004">4Fe-4S</keyword>
<protein>
    <recommendedName>
        <fullName evidence="10">Aconitate hydratase</fullName>
        <shortName evidence="10">Aconitase</shortName>
        <ecNumber evidence="10">4.2.1.3</ecNumber>
    </recommendedName>
</protein>
<reference evidence="13 14" key="1">
    <citation type="submission" date="2016-11" db="EMBL/GenBank/DDBJ databases">
        <title>Interaction between Lactobacillus species and yeast in water kefir.</title>
        <authorList>
            <person name="Behr J."/>
            <person name="Xu D."/>
            <person name="Vogel R.F."/>
        </authorList>
    </citation>
    <scope>NUCLEOTIDE SEQUENCE [LARGE SCALE GENOMIC DNA]</scope>
    <source>
        <strain evidence="13 14">TMW 1.1827</strain>
    </source>
</reference>
<feature type="domain" description="Aconitase A/isopropylmalate dehydratase small subunit swivel" evidence="12">
    <location>
        <begin position="673"/>
        <end position="799"/>
    </location>
</feature>
<comment type="catalytic activity">
    <reaction evidence="9 10">
        <text>citrate = D-threo-isocitrate</text>
        <dbReference type="Rhea" id="RHEA:10336"/>
        <dbReference type="ChEBI" id="CHEBI:15562"/>
        <dbReference type="ChEBI" id="CHEBI:16947"/>
        <dbReference type="EC" id="4.2.1.3"/>
    </reaction>
</comment>
<dbReference type="GO" id="GO:0006099">
    <property type="term" value="P:tricarboxylic acid cycle"/>
    <property type="evidence" value="ECO:0007669"/>
    <property type="project" value="UniProtKB-UniPathway"/>
</dbReference>
<dbReference type="InterPro" id="IPR015931">
    <property type="entry name" value="Acnase/IPM_dHydase_lsu_aba_1/3"/>
</dbReference>
<evidence type="ECO:0000256" key="5">
    <source>
        <dbReference type="ARBA" id="ARBA00022723"/>
    </source>
</evidence>
<dbReference type="NCBIfam" id="NF006757">
    <property type="entry name" value="PRK09277.1"/>
    <property type="match status" value="1"/>
</dbReference>
<evidence type="ECO:0000256" key="10">
    <source>
        <dbReference type="RuleBase" id="RU361275"/>
    </source>
</evidence>
<evidence type="ECO:0000256" key="4">
    <source>
        <dbReference type="ARBA" id="ARBA00011245"/>
    </source>
</evidence>
<accession>A0A3Q8CD30</accession>
<dbReference type="InterPro" id="IPR015928">
    <property type="entry name" value="Aconitase/3IPM_dehydase_swvl"/>
</dbReference>
<dbReference type="RefSeq" id="WP_148126865.1">
    <property type="nucleotide sequence ID" value="NZ_CP018180.1"/>
</dbReference>
<dbReference type="GO" id="GO:0051539">
    <property type="term" value="F:4 iron, 4 sulfur cluster binding"/>
    <property type="evidence" value="ECO:0007669"/>
    <property type="project" value="UniProtKB-KW"/>
</dbReference>
<dbReference type="InterPro" id="IPR000573">
    <property type="entry name" value="AconitaseA/IPMdHydase_ssu_swvl"/>
</dbReference>
<comment type="subunit">
    <text evidence="4">Monomer.</text>
</comment>
<evidence type="ECO:0000259" key="12">
    <source>
        <dbReference type="Pfam" id="PF00694"/>
    </source>
</evidence>
<dbReference type="GO" id="GO:0046872">
    <property type="term" value="F:metal ion binding"/>
    <property type="evidence" value="ECO:0007669"/>
    <property type="project" value="UniProtKB-KW"/>
</dbReference>
<dbReference type="EMBL" id="CP018180">
    <property type="protein sequence ID" value="AUJ32523.1"/>
    <property type="molecule type" value="Genomic_DNA"/>
</dbReference>
<gene>
    <name evidence="13" type="ORF">BSQ50_08115</name>
</gene>
<keyword evidence="14" id="KW-1185">Reference proteome</keyword>
<dbReference type="Gene3D" id="3.20.19.10">
    <property type="entry name" value="Aconitase, domain 4"/>
    <property type="match status" value="1"/>
</dbReference>
<dbReference type="InterPro" id="IPR006249">
    <property type="entry name" value="Aconitase/IRP2"/>
</dbReference>
<comment type="pathway">
    <text evidence="2">Carbohydrate metabolism; tricarboxylic acid cycle; isocitrate from oxaloacetate: step 2/2.</text>
</comment>
<sequence>MTDTFRKEFTLAGQQYYYYDIAAYLSSIAVQIETLPYSIRVLLELTLRQSFKKPALRKYLTVFRAWDEHHSNDIPYKPERVILQDFTGVPALVDLAAMREEVQKRGGDPTVINPDVPVHLVIDHSVQVDMAGNEAALEYNIKQEFKRNQERYSFLKWAQASFENLTVIPPDTGIIHQVNLEYLSPVVRQSEAAKPLVFPDTLVGTDSHTTMINALGVLGWGVGGIEAEASMLGQESYFPMPEVVGVYLIGQLPATATATDLALTLTHLLRERKVVGKFVEFYGPGLKALPLANRATIANMAPEYGATCGYFPIDQRTIEYLRLTDRSEDQIKLVEKYAKINHLWYQENEDQNRHYSEMVELDLRTVTSSVAGPKRPQDLVELSKLPRNFKKYTQLSDCKVESAGQSFNLQPGSLGIAAITSCTNTSNPEILITAGLLAKNAVAAGLSVPAYVKTSFAPGSRVVAAYLQAADLQDALNQLGFNIVGYGCTTCIGNSGKLQPGVQEIVSQTNYPLAAIESGNRNFEGRVNPLIKDTYLASPPLVIAYALAGTLNIDLLHQPLGKNQQGQDVFLSDLWPSAAEISEVIHQYVKPRLFSKNYQNIFSQNAAWNALPITKSVTYPWNEKSTYLASPPLFHQRTANLVNLRVLAKLGDSITTDHISPAGFIGQTTPAGKYLQAQGVRIEDFNSYGSRRGNHEVMMRGTLANIRLQNQLTPKLQGGYTKSWLTGKKTTIYEAAMDYQRDGIGTIILAGKDYGMGSSRDWAAKGVELLGVRAVIAESFERIHRSNLVMMGVLPLQFLTGDTAEKLGLIGNETFKIVLNGKTANVSASSPEHQINFTAQVRFDAPIDAEYFKASGILPYVISEKMK</sequence>
<evidence type="ECO:0000256" key="7">
    <source>
        <dbReference type="ARBA" id="ARBA00023014"/>
    </source>
</evidence>
<evidence type="ECO:0000256" key="1">
    <source>
        <dbReference type="ARBA" id="ARBA00001966"/>
    </source>
</evidence>
<dbReference type="Gene3D" id="6.10.190.10">
    <property type="match status" value="1"/>
</dbReference>
<dbReference type="InterPro" id="IPR036008">
    <property type="entry name" value="Aconitase_4Fe-4S_dom"/>
</dbReference>
<dbReference type="KEGG" id="lng:BSQ50_08115"/>
<dbReference type="InterPro" id="IPR001030">
    <property type="entry name" value="Acoase/IPM_deHydtase_lsu_aba"/>
</dbReference>
<dbReference type="Pfam" id="PF00330">
    <property type="entry name" value="Aconitase"/>
    <property type="match status" value="1"/>
</dbReference>
<keyword evidence="6 10" id="KW-0408">Iron</keyword>
<dbReference type="CDD" id="cd01580">
    <property type="entry name" value="AcnA_IRP_Swivel"/>
    <property type="match status" value="1"/>
</dbReference>
<evidence type="ECO:0000259" key="11">
    <source>
        <dbReference type="Pfam" id="PF00330"/>
    </source>
</evidence>
<dbReference type="PANTHER" id="PTHR11670">
    <property type="entry name" value="ACONITASE/IRON-RESPONSIVE ELEMENT FAMILY MEMBER"/>
    <property type="match status" value="1"/>
</dbReference>
<evidence type="ECO:0000256" key="2">
    <source>
        <dbReference type="ARBA" id="ARBA00004717"/>
    </source>
</evidence>
<keyword evidence="8 10" id="KW-0456">Lyase</keyword>
<evidence type="ECO:0000256" key="9">
    <source>
        <dbReference type="ARBA" id="ARBA00023501"/>
    </source>
</evidence>
<dbReference type="InterPro" id="IPR044137">
    <property type="entry name" value="AcnA_IRP_Swivel"/>
</dbReference>
<dbReference type="SUPFAM" id="SSF52016">
    <property type="entry name" value="LeuD/IlvD-like"/>
    <property type="match status" value="1"/>
</dbReference>
<dbReference type="PROSITE" id="PS01244">
    <property type="entry name" value="ACONITASE_2"/>
    <property type="match status" value="1"/>
</dbReference>
<dbReference type="PROSITE" id="PS00450">
    <property type="entry name" value="ACONITASE_1"/>
    <property type="match status" value="1"/>
</dbReference>
<evidence type="ECO:0000256" key="3">
    <source>
        <dbReference type="ARBA" id="ARBA00007185"/>
    </source>
</evidence>
<dbReference type="InterPro" id="IPR018136">
    <property type="entry name" value="Aconitase_4Fe-4S_BS"/>
</dbReference>
<dbReference type="Proteomes" id="UP000324497">
    <property type="component" value="Chromosome"/>
</dbReference>
<name>A0A3Q8CD30_9LACO</name>
<keyword evidence="7 10" id="KW-0411">Iron-sulfur</keyword>
<dbReference type="NCBIfam" id="NF009520">
    <property type="entry name" value="PRK12881.1"/>
    <property type="match status" value="1"/>
</dbReference>
<dbReference type="AlphaFoldDB" id="A0A3Q8CD30"/>
<organism evidence="13 14">
    <name type="scientific">Liquorilactobacillus nagelii</name>
    <dbReference type="NCBI Taxonomy" id="82688"/>
    <lineage>
        <taxon>Bacteria</taxon>
        <taxon>Bacillati</taxon>
        <taxon>Bacillota</taxon>
        <taxon>Bacilli</taxon>
        <taxon>Lactobacillales</taxon>
        <taxon>Lactobacillaceae</taxon>
        <taxon>Liquorilactobacillus</taxon>
    </lineage>
</organism>
<dbReference type="EC" id="4.2.1.3" evidence="10"/>
<feature type="domain" description="Aconitase/3-isopropylmalate dehydratase large subunit alpha/beta/alpha" evidence="11">
    <location>
        <begin position="66"/>
        <end position="549"/>
    </location>
</feature>
<comment type="cofactor">
    <cofactor evidence="1">
        <name>[4Fe-4S] cluster</name>
        <dbReference type="ChEBI" id="CHEBI:49883"/>
    </cofactor>
</comment>
<evidence type="ECO:0000256" key="6">
    <source>
        <dbReference type="ARBA" id="ARBA00023004"/>
    </source>
</evidence>
<dbReference type="PRINTS" id="PR00415">
    <property type="entry name" value="ACONITASE"/>
</dbReference>
<dbReference type="UniPathway" id="UPA00223">
    <property type="reaction ID" value="UER00718"/>
</dbReference>
<comment type="function">
    <text evidence="10">Catalyzes the isomerization of citrate to isocitrate via cis-aconitate.</text>
</comment>
<comment type="similarity">
    <text evidence="3 10">Belongs to the aconitase/IPM isomerase family.</text>
</comment>
<dbReference type="Gene3D" id="3.30.499.10">
    <property type="entry name" value="Aconitase, domain 3"/>
    <property type="match status" value="2"/>
</dbReference>
<evidence type="ECO:0000313" key="14">
    <source>
        <dbReference type="Proteomes" id="UP000324497"/>
    </source>
</evidence>
<dbReference type="NCBIfam" id="TIGR01341">
    <property type="entry name" value="aconitase_1"/>
    <property type="match status" value="1"/>
</dbReference>
<dbReference type="Pfam" id="PF00694">
    <property type="entry name" value="Aconitase_C"/>
    <property type="match status" value="1"/>
</dbReference>
<dbReference type="GO" id="GO:0003994">
    <property type="term" value="F:aconitate hydratase activity"/>
    <property type="evidence" value="ECO:0007669"/>
    <property type="project" value="UniProtKB-EC"/>
</dbReference>
<proteinExistence type="inferred from homology"/>
<evidence type="ECO:0000256" key="8">
    <source>
        <dbReference type="ARBA" id="ARBA00023239"/>
    </source>
</evidence>
<keyword evidence="5" id="KW-0479">Metal-binding</keyword>
<dbReference type="SUPFAM" id="SSF53732">
    <property type="entry name" value="Aconitase iron-sulfur domain"/>
    <property type="match status" value="1"/>
</dbReference>
<evidence type="ECO:0000313" key="13">
    <source>
        <dbReference type="EMBL" id="AUJ32523.1"/>
    </source>
</evidence>
<dbReference type="FunFam" id="3.20.19.10:FF:000001">
    <property type="entry name" value="Aconitate hydratase"/>
    <property type="match status" value="1"/>
</dbReference>